<dbReference type="EMBL" id="CAUEEQ010053042">
    <property type="protein sequence ID" value="CAJ0961658.1"/>
    <property type="molecule type" value="Genomic_DNA"/>
</dbReference>
<evidence type="ECO:0000313" key="4">
    <source>
        <dbReference type="Proteomes" id="UP001176940"/>
    </source>
</evidence>
<protein>
    <submittedName>
        <fullName evidence="3">Uncharacterized protein</fullName>
    </submittedName>
</protein>
<organism evidence="3 4">
    <name type="scientific">Ranitomeya imitator</name>
    <name type="common">mimic poison frog</name>
    <dbReference type="NCBI Taxonomy" id="111125"/>
    <lineage>
        <taxon>Eukaryota</taxon>
        <taxon>Metazoa</taxon>
        <taxon>Chordata</taxon>
        <taxon>Craniata</taxon>
        <taxon>Vertebrata</taxon>
        <taxon>Euteleostomi</taxon>
        <taxon>Amphibia</taxon>
        <taxon>Batrachia</taxon>
        <taxon>Anura</taxon>
        <taxon>Neobatrachia</taxon>
        <taxon>Hyloidea</taxon>
        <taxon>Dendrobatidae</taxon>
        <taxon>Dendrobatinae</taxon>
        <taxon>Ranitomeya</taxon>
    </lineage>
</organism>
<proteinExistence type="predicted"/>
<evidence type="ECO:0000256" key="1">
    <source>
        <dbReference type="SAM" id="MobiDB-lite"/>
    </source>
</evidence>
<name>A0ABN9M8B4_9NEOB</name>
<comment type="caution">
    <text evidence="3">The sequence shown here is derived from an EMBL/GenBank/DDBJ whole genome shotgun (WGS) entry which is preliminary data.</text>
</comment>
<evidence type="ECO:0000256" key="2">
    <source>
        <dbReference type="SAM" id="Phobius"/>
    </source>
</evidence>
<accession>A0ABN9M8B4</accession>
<keyword evidence="2" id="KW-1133">Transmembrane helix</keyword>
<evidence type="ECO:0000313" key="3">
    <source>
        <dbReference type="EMBL" id="CAJ0961658.1"/>
    </source>
</evidence>
<sequence length="354" mass="38650">MPKSLSLERAVCVIAPQRPHNDLPTITARSYHWSGSLVSGNAVKFFTDLVYKPGAGANVFPQPFQQQINCISDISMNPSPIESAVTVQASGAGQFDISAQIMNGGRLSQSSYLRRDTPSDESGPEAEVRGEASRSRRHRVRCCPVSGCWTEMTEPAVDPELLMPAPKMSEDTQAAGVPRVLEGFPVPGGGCHLSRAALSWFRKIKLPIYLHFKLVVWDPRAVIGLKMCSYLSEVNSWQLLGHPRSDLCSCCDSVCRLFSRRRREAEKGVTGIIHTMVLGPFKLHGPAVNGSLNVSNEHKALETVSAFPIPPAAGALFLELAVLLLVSVGVAVYGRISRREYGELEKRSLITNEN</sequence>
<feature type="region of interest" description="Disordered" evidence="1">
    <location>
        <begin position="108"/>
        <end position="133"/>
    </location>
</feature>
<keyword evidence="4" id="KW-1185">Reference proteome</keyword>
<dbReference type="Proteomes" id="UP001176940">
    <property type="component" value="Unassembled WGS sequence"/>
</dbReference>
<keyword evidence="2" id="KW-0472">Membrane</keyword>
<feature type="transmembrane region" description="Helical" evidence="2">
    <location>
        <begin position="312"/>
        <end position="333"/>
    </location>
</feature>
<keyword evidence="2" id="KW-0812">Transmembrane</keyword>
<reference evidence="3" key="1">
    <citation type="submission" date="2023-07" db="EMBL/GenBank/DDBJ databases">
        <authorList>
            <person name="Stuckert A."/>
        </authorList>
    </citation>
    <scope>NUCLEOTIDE SEQUENCE</scope>
</reference>
<gene>
    <name evidence="3" type="ORF">RIMI_LOCUS17843076</name>
</gene>